<keyword evidence="3" id="KW-1185">Reference proteome</keyword>
<dbReference type="Pfam" id="PF04314">
    <property type="entry name" value="PCuAC"/>
    <property type="match status" value="1"/>
</dbReference>
<keyword evidence="1" id="KW-0732">Signal</keyword>
<dbReference type="InterPro" id="IPR058248">
    <property type="entry name" value="Lxx211020-like"/>
</dbReference>
<dbReference type="SUPFAM" id="SSF110087">
    <property type="entry name" value="DR1885-like metal-binding protein"/>
    <property type="match status" value="1"/>
</dbReference>
<dbReference type="Proteomes" id="UP000184222">
    <property type="component" value="Chromosome"/>
</dbReference>
<dbReference type="OrthoDB" id="9796962at2"/>
<proteinExistence type="predicted"/>
<evidence type="ECO:0000256" key="1">
    <source>
        <dbReference type="SAM" id="SignalP"/>
    </source>
</evidence>
<dbReference type="PANTHER" id="PTHR36302:SF1">
    <property type="entry name" value="COPPER CHAPERONE PCU(A)C"/>
    <property type="match status" value="1"/>
</dbReference>
<dbReference type="InterPro" id="IPR036182">
    <property type="entry name" value="PCuAC_sf"/>
</dbReference>
<name>A0A1L4BUW9_9GAMM</name>
<dbReference type="EMBL" id="CP016796">
    <property type="protein sequence ID" value="API87627.1"/>
    <property type="molecule type" value="Genomic_DNA"/>
</dbReference>
<dbReference type="PANTHER" id="PTHR36302">
    <property type="entry name" value="BLR7088 PROTEIN"/>
    <property type="match status" value="1"/>
</dbReference>
<dbReference type="RefSeq" id="WP_072713408.1">
    <property type="nucleotide sequence ID" value="NZ_CP016796.1"/>
</dbReference>
<reference evidence="2 3" key="1">
    <citation type="journal article" date="2016" name="Appl. Environ. Microbiol.">
        <title>Whole genome relationships among Francisella bacteria of diverse origin define new species and provide specific regions for detection.</title>
        <authorList>
            <person name="Challacombe J.F."/>
            <person name="Petersen J.M."/>
            <person name="Gallegos-Graves V."/>
            <person name="Hodge D."/>
            <person name="Pillai S."/>
            <person name="Kuske C.R."/>
        </authorList>
    </citation>
    <scope>NUCLEOTIDE SEQUENCE [LARGE SCALE GENOMIC DNA]</scope>
    <source>
        <strain evidence="3">TX07-7310</strain>
    </source>
</reference>
<dbReference type="InterPro" id="IPR007410">
    <property type="entry name" value="LpqE-like"/>
</dbReference>
<evidence type="ECO:0000313" key="3">
    <source>
        <dbReference type="Proteomes" id="UP000184222"/>
    </source>
</evidence>
<feature type="chain" id="PRO_5012408326" description="Copper chaperone PCu(A)C" evidence="1">
    <location>
        <begin position="22"/>
        <end position="153"/>
    </location>
</feature>
<organism evidence="2 3">
    <name type="scientific">Francisella uliginis</name>
    <dbReference type="NCBI Taxonomy" id="573570"/>
    <lineage>
        <taxon>Bacteria</taxon>
        <taxon>Pseudomonadati</taxon>
        <taxon>Pseudomonadota</taxon>
        <taxon>Gammaproteobacteria</taxon>
        <taxon>Thiotrichales</taxon>
        <taxon>Francisellaceae</taxon>
        <taxon>Francisella</taxon>
    </lineage>
</organism>
<evidence type="ECO:0000313" key="2">
    <source>
        <dbReference type="EMBL" id="API87627.1"/>
    </source>
</evidence>
<sequence length="153" mass="16350">MKKIVVGLGLAMAAASGFSTVAVSSGSSVDMKTSGCGLVVTNAEVENYGKDQAEVKMNIKNNTDNMVTIQNAISSVDTKTELHHFVMQDGKHVMKPVGEIDVPSHKIDKLGFHRTHVMLIGLKNAPLKVGSTVDLTLLEKGNCRIPVHAKVVK</sequence>
<dbReference type="AlphaFoldDB" id="A0A1L4BUW9"/>
<dbReference type="STRING" id="573570.F7310_09790"/>
<gene>
    <name evidence="2" type="ORF">F7310_09790</name>
</gene>
<protein>
    <recommendedName>
        <fullName evidence="4">Copper chaperone PCu(A)C</fullName>
    </recommendedName>
</protein>
<dbReference type="Gene3D" id="2.60.40.1890">
    <property type="entry name" value="PCu(A)C copper chaperone"/>
    <property type="match status" value="1"/>
</dbReference>
<evidence type="ECO:0008006" key="4">
    <source>
        <dbReference type="Google" id="ProtNLM"/>
    </source>
</evidence>
<dbReference type="KEGG" id="frx:F7310_09790"/>
<accession>A0A1L4BUW9</accession>
<feature type="signal peptide" evidence="1">
    <location>
        <begin position="1"/>
        <end position="21"/>
    </location>
</feature>